<dbReference type="PANTHER" id="PTHR45080">
    <property type="entry name" value="CONTACTIN 5"/>
    <property type="match status" value="1"/>
</dbReference>
<dbReference type="Gene3D" id="2.60.40.10">
    <property type="entry name" value="Immunoglobulins"/>
    <property type="match status" value="3"/>
</dbReference>
<dbReference type="PANTHER" id="PTHR45080:SF8">
    <property type="entry name" value="IG-LIKE DOMAIN-CONTAINING PROTEIN"/>
    <property type="match status" value="1"/>
</dbReference>
<evidence type="ECO:0000313" key="5">
    <source>
        <dbReference type="Proteomes" id="UP000322000"/>
    </source>
</evidence>
<dbReference type="InterPro" id="IPR003599">
    <property type="entry name" value="Ig_sub"/>
</dbReference>
<dbReference type="SMART" id="SM00409">
    <property type="entry name" value="IG"/>
    <property type="match status" value="3"/>
</dbReference>
<dbReference type="AlphaFoldDB" id="A0A7E5W6Q0"/>
<dbReference type="InterPro" id="IPR007110">
    <property type="entry name" value="Ig-like_dom"/>
</dbReference>
<organism evidence="5 6">
    <name type="scientific">Trichoplusia ni</name>
    <name type="common">Cabbage looper</name>
    <dbReference type="NCBI Taxonomy" id="7111"/>
    <lineage>
        <taxon>Eukaryota</taxon>
        <taxon>Metazoa</taxon>
        <taxon>Ecdysozoa</taxon>
        <taxon>Arthropoda</taxon>
        <taxon>Hexapoda</taxon>
        <taxon>Insecta</taxon>
        <taxon>Pterygota</taxon>
        <taxon>Neoptera</taxon>
        <taxon>Endopterygota</taxon>
        <taxon>Lepidoptera</taxon>
        <taxon>Glossata</taxon>
        <taxon>Ditrysia</taxon>
        <taxon>Noctuoidea</taxon>
        <taxon>Noctuidae</taxon>
        <taxon>Plusiinae</taxon>
        <taxon>Trichoplusia</taxon>
    </lineage>
</organism>
<keyword evidence="3" id="KW-0393">Immunoglobulin domain</keyword>
<dbReference type="GeneID" id="113499919"/>
<feature type="domain" description="Ig-like" evidence="4">
    <location>
        <begin position="67"/>
        <end position="160"/>
    </location>
</feature>
<dbReference type="InParanoid" id="A0A7E5W6Q0"/>
<keyword evidence="5" id="KW-1185">Reference proteome</keyword>
<evidence type="ECO:0000313" key="6">
    <source>
        <dbReference type="RefSeq" id="XP_026736325.1"/>
    </source>
</evidence>
<evidence type="ECO:0000256" key="1">
    <source>
        <dbReference type="ARBA" id="ARBA00022729"/>
    </source>
</evidence>
<dbReference type="InterPro" id="IPR003598">
    <property type="entry name" value="Ig_sub2"/>
</dbReference>
<dbReference type="InterPro" id="IPR013098">
    <property type="entry name" value="Ig_I-set"/>
</dbReference>
<keyword evidence="1" id="KW-0732">Signal</keyword>
<evidence type="ECO:0000256" key="2">
    <source>
        <dbReference type="ARBA" id="ARBA00023157"/>
    </source>
</evidence>
<feature type="domain" description="Ig-like" evidence="4">
    <location>
        <begin position="1"/>
        <end position="65"/>
    </location>
</feature>
<dbReference type="GO" id="GO:0007156">
    <property type="term" value="P:homophilic cell adhesion via plasma membrane adhesion molecules"/>
    <property type="evidence" value="ECO:0007669"/>
    <property type="project" value="TreeGrafter"/>
</dbReference>
<dbReference type="SUPFAM" id="SSF48726">
    <property type="entry name" value="Immunoglobulin"/>
    <property type="match status" value="3"/>
</dbReference>
<name>A0A7E5W6Q0_TRINI</name>
<accession>A0A7E5W6Q0</accession>
<dbReference type="KEGG" id="tnl:113499919"/>
<dbReference type="Pfam" id="PF07679">
    <property type="entry name" value="I-set"/>
    <property type="match status" value="2"/>
</dbReference>
<reference evidence="6" key="1">
    <citation type="submission" date="2025-08" db="UniProtKB">
        <authorList>
            <consortium name="RefSeq"/>
        </authorList>
    </citation>
    <scope>IDENTIFICATION</scope>
</reference>
<dbReference type="PROSITE" id="PS50835">
    <property type="entry name" value="IG_LIKE"/>
    <property type="match status" value="3"/>
</dbReference>
<sequence length="271" mass="30538">MTTGDLKPTITWKVDGATITPSSKYTIKNGELVIYFPKQNDSKIYVCEAQNYLGTHSAEFQVQIDVPEIHKIRPVVNIEEGQRTEVDYDGMVKLSCKVSSYPEPKISWMNAKGTVAKSESSTLIAPYDYISYITISNITKADKYKCYAVNNIGSDEKVIDVDVKDAFDVKSVPEGTTGVLYDSEGIITCDITSKHLMNIRWYYADEITRIDREISSSELYQISRGGKQLKIMKMNLNLVGKYTCKATLQNHRDVQKIFSTRVKADGLGECY</sequence>
<keyword evidence="2" id="KW-1015">Disulfide bond</keyword>
<proteinExistence type="predicted"/>
<feature type="domain" description="Ig-like" evidence="4">
    <location>
        <begin position="172"/>
        <end position="255"/>
    </location>
</feature>
<gene>
    <name evidence="6" type="primary">LOC113499919</name>
</gene>
<protein>
    <submittedName>
        <fullName evidence="6">Contactin-6-like</fullName>
    </submittedName>
</protein>
<dbReference type="OrthoDB" id="5985519at2759"/>
<dbReference type="CDD" id="cd00096">
    <property type="entry name" value="Ig"/>
    <property type="match status" value="1"/>
</dbReference>
<dbReference type="InterPro" id="IPR050958">
    <property type="entry name" value="Cell_Adh-Cytoskel_Orgn"/>
</dbReference>
<dbReference type="GO" id="GO:0005886">
    <property type="term" value="C:plasma membrane"/>
    <property type="evidence" value="ECO:0007669"/>
    <property type="project" value="TreeGrafter"/>
</dbReference>
<dbReference type="Proteomes" id="UP000322000">
    <property type="component" value="Chromosome 13"/>
</dbReference>
<dbReference type="RefSeq" id="XP_026736325.1">
    <property type="nucleotide sequence ID" value="XM_026880524.1"/>
</dbReference>
<dbReference type="InterPro" id="IPR036179">
    <property type="entry name" value="Ig-like_dom_sf"/>
</dbReference>
<evidence type="ECO:0000256" key="3">
    <source>
        <dbReference type="ARBA" id="ARBA00023319"/>
    </source>
</evidence>
<dbReference type="SMART" id="SM00408">
    <property type="entry name" value="IGc2"/>
    <property type="match status" value="3"/>
</dbReference>
<dbReference type="InterPro" id="IPR013783">
    <property type="entry name" value="Ig-like_fold"/>
</dbReference>
<evidence type="ECO:0000259" key="4">
    <source>
        <dbReference type="PROSITE" id="PS50835"/>
    </source>
</evidence>